<dbReference type="OrthoDB" id="2306147at2759"/>
<accession>A0A015K8M2</accession>
<evidence type="ECO:0000313" key="1">
    <source>
        <dbReference type="EMBL" id="EXX55801.1"/>
    </source>
</evidence>
<gene>
    <name evidence="1" type="ORF">RirG_222080</name>
</gene>
<dbReference type="AlphaFoldDB" id="A0A015K8M2"/>
<dbReference type="HOGENOM" id="CLU_1876515_0_0_1"/>
<name>A0A015K8M2_RHIIW</name>
<organism evidence="1 2">
    <name type="scientific">Rhizophagus irregularis (strain DAOM 197198w)</name>
    <name type="common">Glomus intraradices</name>
    <dbReference type="NCBI Taxonomy" id="1432141"/>
    <lineage>
        <taxon>Eukaryota</taxon>
        <taxon>Fungi</taxon>
        <taxon>Fungi incertae sedis</taxon>
        <taxon>Mucoromycota</taxon>
        <taxon>Glomeromycotina</taxon>
        <taxon>Glomeromycetes</taxon>
        <taxon>Glomerales</taxon>
        <taxon>Glomeraceae</taxon>
        <taxon>Rhizophagus</taxon>
    </lineage>
</organism>
<reference evidence="1 2" key="1">
    <citation type="submission" date="2014-02" db="EMBL/GenBank/DDBJ databases">
        <title>Single nucleus genome sequencing reveals high similarity among nuclei of an endomycorrhizal fungus.</title>
        <authorList>
            <person name="Lin K."/>
            <person name="Geurts R."/>
            <person name="Zhang Z."/>
            <person name="Limpens E."/>
            <person name="Saunders D.G."/>
            <person name="Mu D."/>
            <person name="Pang E."/>
            <person name="Cao H."/>
            <person name="Cha H."/>
            <person name="Lin T."/>
            <person name="Zhou Q."/>
            <person name="Shang Y."/>
            <person name="Li Y."/>
            <person name="Ivanov S."/>
            <person name="Sharma T."/>
            <person name="Velzen R.V."/>
            <person name="Ruijter N.D."/>
            <person name="Aanen D.K."/>
            <person name="Win J."/>
            <person name="Kamoun S."/>
            <person name="Bisseling T."/>
            <person name="Huang S."/>
        </authorList>
    </citation>
    <scope>NUCLEOTIDE SEQUENCE [LARGE SCALE GENOMIC DNA]</scope>
    <source>
        <strain evidence="2">DAOM197198w</strain>
    </source>
</reference>
<evidence type="ECO:0000313" key="2">
    <source>
        <dbReference type="Proteomes" id="UP000022910"/>
    </source>
</evidence>
<keyword evidence="2" id="KW-1185">Reference proteome</keyword>
<proteinExistence type="predicted"/>
<protein>
    <submittedName>
        <fullName evidence="1">Uncharacterized protein</fullName>
    </submittedName>
</protein>
<comment type="caution">
    <text evidence="1">The sequence shown here is derived from an EMBL/GenBank/DDBJ whole genome shotgun (WGS) entry which is preliminary data.</text>
</comment>
<sequence length="138" mass="16411">MKYNRLNRICNPPHLDQYKQIADKERKNNIKYKPVSAKKLLKRNMEEAHEENINMSTVDNFWNHRLSDDQRKGFEALSRKINEYNLDIVNVSEDSRDKMYRIGNPQEIENTFGIAIFGGTNQFHEQNDFETYVLTPFP</sequence>
<dbReference type="EMBL" id="JEMT01027969">
    <property type="protein sequence ID" value="EXX55801.1"/>
    <property type="molecule type" value="Genomic_DNA"/>
</dbReference>
<dbReference type="Proteomes" id="UP000022910">
    <property type="component" value="Unassembled WGS sequence"/>
</dbReference>